<proteinExistence type="predicted"/>
<accession>A0A7D7Q577</accession>
<evidence type="ECO:0000313" key="2">
    <source>
        <dbReference type="EMBL" id="QMS56660.1"/>
    </source>
</evidence>
<dbReference type="Proteomes" id="UP000216825">
    <property type="component" value="Chromosome"/>
</dbReference>
<reference evidence="3" key="1">
    <citation type="submission" date="2017-08" db="EMBL/GenBank/DDBJ databases">
        <title>Draft Genome Sequence of Kocuria varians 80.</title>
        <authorList>
            <person name="Minaev M."/>
            <person name="Kurbakov K.A."/>
            <person name="Solodovnikova G.I."/>
            <person name="Kuznetsova O.A."/>
            <person name="Lisitsyn A.B."/>
        </authorList>
    </citation>
    <scope>NUCLEOTIDE SEQUENCE [LARGE SCALE GENOMIC DNA]</scope>
    <source>
        <strain evidence="3">80</strain>
    </source>
</reference>
<dbReference type="EMBL" id="CP059343">
    <property type="protein sequence ID" value="QMS56660.1"/>
    <property type="molecule type" value="Genomic_DNA"/>
</dbReference>
<reference evidence="2 3" key="2">
    <citation type="submission" date="2020-07" db="EMBL/GenBank/DDBJ databases">
        <title>Genome of starter culture bacteria Kocuria salsicia reveals its technological properties and safety for usage in meat industry.</title>
        <authorList>
            <person name="Michael M."/>
            <person name="Konstantin K."/>
            <person name="Evgenii K."/>
            <person name="Galina S."/>
            <person name="Oksana K."/>
            <person name="Andrei L."/>
        </authorList>
    </citation>
    <scope>NUCLEOTIDE SEQUENCE [LARGE SCALE GENOMIC DNA]</scope>
    <source>
        <strain evidence="2 3">80</strain>
    </source>
</reference>
<dbReference type="AlphaFoldDB" id="A0A7D7Q577"/>
<name>A0A7D7Q577_KOCVA</name>
<organism evidence="2 3">
    <name type="scientific">Kocuria varians</name>
    <name type="common">Micrococcus varians</name>
    <dbReference type="NCBI Taxonomy" id="1272"/>
    <lineage>
        <taxon>Bacteria</taxon>
        <taxon>Bacillati</taxon>
        <taxon>Actinomycetota</taxon>
        <taxon>Actinomycetes</taxon>
        <taxon>Micrococcales</taxon>
        <taxon>Micrococcaceae</taxon>
        <taxon>Kocuria</taxon>
    </lineage>
</organism>
<sequence>MDLFDVVAVVGGCDSGRWRHTARALLNVEDGPSLTDPRVTALRSENVRPLRPGRLKRLLARRIEVGEVGTVGSLGGLLPLRHSLARHRPREPRGPPDPLLATRHRSRGADRRP</sequence>
<evidence type="ECO:0000256" key="1">
    <source>
        <dbReference type="SAM" id="MobiDB-lite"/>
    </source>
</evidence>
<evidence type="ECO:0000313" key="3">
    <source>
        <dbReference type="Proteomes" id="UP000216825"/>
    </source>
</evidence>
<feature type="region of interest" description="Disordered" evidence="1">
    <location>
        <begin position="83"/>
        <end position="113"/>
    </location>
</feature>
<protein>
    <submittedName>
        <fullName evidence="2">Uncharacterized protein</fullName>
    </submittedName>
</protein>
<gene>
    <name evidence="2" type="ORF">CIB50_0001373</name>
</gene>
<dbReference type="RefSeq" id="WP_055084317.1">
    <property type="nucleotide sequence ID" value="NZ_CP059343.1"/>
</dbReference>
<dbReference type="KEGG" id="kvr:CIB50_0001373"/>
<keyword evidence="3" id="KW-1185">Reference proteome</keyword>